<feature type="domain" description="Extensin-like C-terminal" evidence="1">
    <location>
        <begin position="32"/>
        <end position="205"/>
    </location>
</feature>
<dbReference type="STRING" id="391625.PPSIR1_18477"/>
<dbReference type="Proteomes" id="UP000005801">
    <property type="component" value="Unassembled WGS sequence"/>
</dbReference>
<sequence length="211" mass="23568">MLSTFPSWLPAALGLLDVVDPEVMRPPDPIVACHERLENSGVEFRKSRIPLHPNKSGDFTCGAPQVVRYERGPGDISYGGSPQMACPLALAMAEWELILQEEAQAHLGSRVKRIKHVGTYNCRMMAAYEGWISEHSYANGIDIKSFTLADGRVVPIKDTYFEDTPEGQFLRAMSKRAYEEVFNVVVTPATPDGLHEMHLHFDMAHYTFDGS</sequence>
<proteinExistence type="predicted"/>
<dbReference type="InterPro" id="IPR009683">
    <property type="entry name" value="Extensin-like_C"/>
</dbReference>
<evidence type="ECO:0000313" key="3">
    <source>
        <dbReference type="Proteomes" id="UP000005801"/>
    </source>
</evidence>
<organism evidence="2 3">
    <name type="scientific">Plesiocystis pacifica SIR-1</name>
    <dbReference type="NCBI Taxonomy" id="391625"/>
    <lineage>
        <taxon>Bacteria</taxon>
        <taxon>Pseudomonadati</taxon>
        <taxon>Myxococcota</taxon>
        <taxon>Polyangia</taxon>
        <taxon>Nannocystales</taxon>
        <taxon>Nannocystaceae</taxon>
        <taxon>Plesiocystis</taxon>
    </lineage>
</organism>
<evidence type="ECO:0000259" key="1">
    <source>
        <dbReference type="Pfam" id="PF06904"/>
    </source>
</evidence>
<keyword evidence="3" id="KW-1185">Reference proteome</keyword>
<dbReference type="EMBL" id="ABCS01000067">
    <property type="protein sequence ID" value="EDM76320.1"/>
    <property type="molecule type" value="Genomic_DNA"/>
</dbReference>
<evidence type="ECO:0000313" key="2">
    <source>
        <dbReference type="EMBL" id="EDM76320.1"/>
    </source>
</evidence>
<gene>
    <name evidence="2" type="ORF">PPSIR1_18477</name>
</gene>
<dbReference type="AlphaFoldDB" id="A6GCQ4"/>
<protein>
    <recommendedName>
        <fullName evidence="1">Extensin-like C-terminal domain-containing protein</fullName>
    </recommendedName>
</protein>
<reference evidence="2 3" key="1">
    <citation type="submission" date="2007-06" db="EMBL/GenBank/DDBJ databases">
        <authorList>
            <person name="Shimkets L."/>
            <person name="Ferriera S."/>
            <person name="Johnson J."/>
            <person name="Kravitz S."/>
            <person name="Beeson K."/>
            <person name="Sutton G."/>
            <person name="Rogers Y.-H."/>
            <person name="Friedman R."/>
            <person name="Frazier M."/>
            <person name="Venter J.C."/>
        </authorList>
    </citation>
    <scope>NUCLEOTIDE SEQUENCE [LARGE SCALE GENOMIC DNA]</scope>
    <source>
        <strain evidence="2 3">SIR-1</strain>
    </source>
</reference>
<accession>A6GCQ4</accession>
<dbReference type="eggNOG" id="COG3921">
    <property type="taxonomic scope" value="Bacteria"/>
</dbReference>
<comment type="caution">
    <text evidence="2">The sequence shown here is derived from an EMBL/GenBank/DDBJ whole genome shotgun (WGS) entry which is preliminary data.</text>
</comment>
<dbReference type="Pfam" id="PF06904">
    <property type="entry name" value="Extensin-like_C"/>
    <property type="match status" value="1"/>
</dbReference>
<name>A6GCQ4_9BACT</name>